<protein>
    <submittedName>
        <fullName evidence="1">Uncharacterized protein</fullName>
    </submittedName>
</protein>
<gene>
    <name evidence="1" type="ORF">ACFPRA_12685</name>
</gene>
<dbReference type="Proteomes" id="UP001596109">
    <property type="component" value="Unassembled WGS sequence"/>
</dbReference>
<dbReference type="EMBL" id="JBHSNO010000006">
    <property type="protein sequence ID" value="MFC5589754.1"/>
    <property type="molecule type" value="Genomic_DNA"/>
</dbReference>
<dbReference type="RefSeq" id="WP_381435120.1">
    <property type="nucleotide sequence ID" value="NZ_JBHSNO010000006.1"/>
</dbReference>
<reference evidence="2" key="1">
    <citation type="journal article" date="2019" name="Int. J. Syst. Evol. Microbiol.">
        <title>The Global Catalogue of Microorganisms (GCM) 10K type strain sequencing project: providing services to taxonomists for standard genome sequencing and annotation.</title>
        <authorList>
            <consortium name="The Broad Institute Genomics Platform"/>
            <consortium name="The Broad Institute Genome Sequencing Center for Infectious Disease"/>
            <person name="Wu L."/>
            <person name="Ma J."/>
        </authorList>
    </citation>
    <scope>NUCLEOTIDE SEQUENCE [LARGE SCALE GENOMIC DNA]</scope>
    <source>
        <strain evidence="2">CGMCC 4.1434</strain>
    </source>
</reference>
<evidence type="ECO:0000313" key="2">
    <source>
        <dbReference type="Proteomes" id="UP001596109"/>
    </source>
</evidence>
<accession>A0ABW0TMV6</accession>
<sequence length="96" mass="11328">MTFDESKPIINLPDLLFVKYCTETFGLNRGVYNTIDEWFYLENVQDIKVRRENILDFLLYTSESMDKGDRKGKLKFGKGNLVNQLEEYSEHQVILV</sequence>
<keyword evidence="2" id="KW-1185">Reference proteome</keyword>
<comment type="caution">
    <text evidence="1">The sequence shown here is derived from an EMBL/GenBank/DDBJ whole genome shotgun (WGS) entry which is preliminary data.</text>
</comment>
<organism evidence="1 2">
    <name type="scientific">Sporosarcina soli</name>
    <dbReference type="NCBI Taxonomy" id="334736"/>
    <lineage>
        <taxon>Bacteria</taxon>
        <taxon>Bacillati</taxon>
        <taxon>Bacillota</taxon>
        <taxon>Bacilli</taxon>
        <taxon>Bacillales</taxon>
        <taxon>Caryophanaceae</taxon>
        <taxon>Sporosarcina</taxon>
    </lineage>
</organism>
<evidence type="ECO:0000313" key="1">
    <source>
        <dbReference type="EMBL" id="MFC5589754.1"/>
    </source>
</evidence>
<name>A0ABW0TMV6_9BACL</name>
<proteinExistence type="predicted"/>